<feature type="binding site" evidence="6">
    <location>
        <begin position="53"/>
        <end position="55"/>
    </location>
    <ligand>
        <name>S-adenosyl-L-methionine</name>
        <dbReference type="ChEBI" id="CHEBI:59789"/>
    </ligand>
</feature>
<dbReference type="EC" id="2.1.1.199" evidence="6"/>
<dbReference type="Gene3D" id="1.10.150.170">
    <property type="entry name" value="Putative methyltransferase TM0872, insert domain"/>
    <property type="match status" value="1"/>
</dbReference>
<comment type="subcellular location">
    <subcellularLocation>
        <location evidence="6">Cytoplasm</location>
    </subcellularLocation>
</comment>
<proteinExistence type="inferred from homology"/>
<comment type="similarity">
    <text evidence="1 6">Belongs to the methyltransferase superfamily. RsmH family.</text>
</comment>
<dbReference type="EMBL" id="JAATLK010000001">
    <property type="protein sequence ID" value="NIZ47513.1"/>
    <property type="molecule type" value="Genomic_DNA"/>
</dbReference>
<evidence type="ECO:0000256" key="5">
    <source>
        <dbReference type="ARBA" id="ARBA00022691"/>
    </source>
</evidence>
<dbReference type="Pfam" id="PF01795">
    <property type="entry name" value="Methyltransf_5"/>
    <property type="match status" value="1"/>
</dbReference>
<dbReference type="HAMAP" id="MF_01007">
    <property type="entry name" value="16SrRNA_methyltr_H"/>
    <property type="match status" value="1"/>
</dbReference>
<feature type="binding site" evidence="6">
    <location>
        <position position="119"/>
    </location>
    <ligand>
        <name>S-adenosyl-L-methionine</name>
        <dbReference type="ChEBI" id="CHEBI:59789"/>
    </ligand>
</feature>
<accession>A0A968GDK6</accession>
<feature type="binding site" evidence="6">
    <location>
        <position position="126"/>
    </location>
    <ligand>
        <name>S-adenosyl-L-methionine</name>
        <dbReference type="ChEBI" id="CHEBI:59789"/>
    </ligand>
</feature>
<keyword evidence="6" id="KW-0963">Cytoplasm</keyword>
<evidence type="ECO:0000313" key="8">
    <source>
        <dbReference type="Proteomes" id="UP000752013"/>
    </source>
</evidence>
<feature type="binding site" evidence="6">
    <location>
        <position position="99"/>
    </location>
    <ligand>
        <name>S-adenosyl-L-methionine</name>
        <dbReference type="ChEBI" id="CHEBI:59789"/>
    </ligand>
</feature>
<dbReference type="AlphaFoldDB" id="A0A968GDK6"/>
<evidence type="ECO:0000256" key="1">
    <source>
        <dbReference type="ARBA" id="ARBA00010396"/>
    </source>
</evidence>
<feature type="binding site" evidence="6">
    <location>
        <position position="72"/>
    </location>
    <ligand>
        <name>S-adenosyl-L-methionine</name>
        <dbReference type="ChEBI" id="CHEBI:59789"/>
    </ligand>
</feature>
<evidence type="ECO:0000256" key="3">
    <source>
        <dbReference type="ARBA" id="ARBA00022603"/>
    </source>
</evidence>
<dbReference type="SUPFAM" id="SSF81799">
    <property type="entry name" value="Putative methyltransferase TM0872, insert domain"/>
    <property type="match status" value="1"/>
</dbReference>
<dbReference type="InterPro" id="IPR023397">
    <property type="entry name" value="SAM-dep_MeTrfase_MraW_recog"/>
</dbReference>
<name>A0A968GDK6_9SPIO</name>
<dbReference type="PANTHER" id="PTHR11265:SF0">
    <property type="entry name" value="12S RRNA N4-METHYLCYTIDINE METHYLTRANSFERASE"/>
    <property type="match status" value="1"/>
</dbReference>
<dbReference type="InterPro" id="IPR029063">
    <property type="entry name" value="SAM-dependent_MTases_sf"/>
</dbReference>
<evidence type="ECO:0000256" key="2">
    <source>
        <dbReference type="ARBA" id="ARBA00022552"/>
    </source>
</evidence>
<evidence type="ECO:0000256" key="4">
    <source>
        <dbReference type="ARBA" id="ARBA00022679"/>
    </source>
</evidence>
<organism evidence="7 8">
    <name type="scientific">Entomospira nematocerorum</name>
    <dbReference type="NCBI Taxonomy" id="2719987"/>
    <lineage>
        <taxon>Bacteria</taxon>
        <taxon>Pseudomonadati</taxon>
        <taxon>Spirochaetota</taxon>
        <taxon>Spirochaetia</taxon>
        <taxon>Spirochaetales</taxon>
        <taxon>Spirochaetaceae</taxon>
        <taxon>Entomospira</taxon>
    </lineage>
</organism>
<keyword evidence="3 6" id="KW-0489">Methyltransferase</keyword>
<dbReference type="GO" id="GO:0005737">
    <property type="term" value="C:cytoplasm"/>
    <property type="evidence" value="ECO:0007669"/>
    <property type="project" value="UniProtKB-SubCell"/>
</dbReference>
<dbReference type="Gene3D" id="3.40.50.150">
    <property type="entry name" value="Vaccinia Virus protein VP39"/>
    <property type="match status" value="1"/>
</dbReference>
<keyword evidence="2 6" id="KW-0698">rRNA processing</keyword>
<gene>
    <name evidence="6 7" type="primary">rsmH</name>
    <name evidence="7" type="ORF">HCT46_06265</name>
</gene>
<comment type="function">
    <text evidence="6">Specifically methylates the N4 position of cytidine in position 1402 (C1402) of 16S rRNA.</text>
</comment>
<dbReference type="Proteomes" id="UP000752013">
    <property type="component" value="Unassembled WGS sequence"/>
</dbReference>
<dbReference type="PANTHER" id="PTHR11265">
    <property type="entry name" value="S-ADENOSYL-METHYLTRANSFERASE MRAW"/>
    <property type="match status" value="1"/>
</dbReference>
<dbReference type="SUPFAM" id="SSF53335">
    <property type="entry name" value="S-adenosyl-L-methionine-dependent methyltransferases"/>
    <property type="match status" value="1"/>
</dbReference>
<dbReference type="NCBIfam" id="TIGR00006">
    <property type="entry name" value="16S rRNA (cytosine(1402)-N(4))-methyltransferase RsmH"/>
    <property type="match status" value="1"/>
</dbReference>
<dbReference type="InterPro" id="IPR002903">
    <property type="entry name" value="RsmH"/>
</dbReference>
<evidence type="ECO:0000313" key="7">
    <source>
        <dbReference type="EMBL" id="NIZ47513.1"/>
    </source>
</evidence>
<keyword evidence="5 6" id="KW-0949">S-adenosyl-L-methionine</keyword>
<sequence length="337" mass="37844">MNNQYTHIILEKDFHSIIVKEYQGHYSVLKQESIHWLNPVDAGIWVDGTLGEAGHAAAALSAYPHIHLIGLDADTSMLQRAETNLSLYAGRYQLKNQFFDDYFHDPKTKQRPSIAILLDLGISMFHYKCAQRGFSYDDENALDMRLNPHDTQSISAQQLLATTSESDLAQLFWIYAEERHSRKIAKMIVTQRKKEPITSAKMLSDSIKAIIPQQKGHYLHPAAKVFQALRIAVNKELDRLERVLPASFDNLVVGGKLGIITFHSLEDRIVKHYFKTLAKPCQCPSSQLVCTCGGAIAKILTPKGILASEEEISQNPASRSARLRVIQKLSPNRGVKA</sequence>
<keyword evidence="8" id="KW-1185">Reference proteome</keyword>
<comment type="caution">
    <text evidence="7">The sequence shown here is derived from an EMBL/GenBank/DDBJ whole genome shotgun (WGS) entry which is preliminary data.</text>
</comment>
<reference evidence="7" key="1">
    <citation type="submission" date="2020-03" db="EMBL/GenBank/DDBJ databases">
        <title>Spirochaetal bacteria isolated from arthropods constitute a novel genus Entomospira genus novum within the order Spirochaetales.</title>
        <authorList>
            <person name="Grana-Miraglia L."/>
            <person name="Sikutova S."/>
            <person name="Fingerle V."/>
            <person name="Sing A."/>
            <person name="Castillo-Ramirez S."/>
            <person name="Margos G."/>
            <person name="Rudolf I."/>
        </authorList>
    </citation>
    <scope>NUCLEOTIDE SEQUENCE</scope>
    <source>
        <strain evidence="7">BR208</strain>
    </source>
</reference>
<evidence type="ECO:0000256" key="6">
    <source>
        <dbReference type="HAMAP-Rule" id="MF_01007"/>
    </source>
</evidence>
<comment type="catalytic activity">
    <reaction evidence="6">
        <text>cytidine(1402) in 16S rRNA + S-adenosyl-L-methionine = N(4)-methylcytidine(1402) in 16S rRNA + S-adenosyl-L-homocysteine + H(+)</text>
        <dbReference type="Rhea" id="RHEA:42928"/>
        <dbReference type="Rhea" id="RHEA-COMP:10286"/>
        <dbReference type="Rhea" id="RHEA-COMP:10287"/>
        <dbReference type="ChEBI" id="CHEBI:15378"/>
        <dbReference type="ChEBI" id="CHEBI:57856"/>
        <dbReference type="ChEBI" id="CHEBI:59789"/>
        <dbReference type="ChEBI" id="CHEBI:74506"/>
        <dbReference type="ChEBI" id="CHEBI:82748"/>
        <dbReference type="EC" id="2.1.1.199"/>
    </reaction>
</comment>
<dbReference type="GO" id="GO:0071424">
    <property type="term" value="F:rRNA (cytosine-N4-)-methyltransferase activity"/>
    <property type="evidence" value="ECO:0007669"/>
    <property type="project" value="UniProtKB-UniRule"/>
</dbReference>
<dbReference type="GO" id="GO:0070475">
    <property type="term" value="P:rRNA base methylation"/>
    <property type="evidence" value="ECO:0007669"/>
    <property type="project" value="UniProtKB-UniRule"/>
</dbReference>
<keyword evidence="4 6" id="KW-0808">Transferase</keyword>
<dbReference type="PIRSF" id="PIRSF004486">
    <property type="entry name" value="MraW"/>
    <property type="match status" value="1"/>
</dbReference>
<protein>
    <recommendedName>
        <fullName evidence="6">Ribosomal RNA small subunit methyltransferase H</fullName>
        <ecNumber evidence="6">2.1.1.199</ecNumber>
    </recommendedName>
    <alternativeName>
        <fullName evidence="6">16S rRNA m(4)C1402 methyltransferase</fullName>
    </alternativeName>
    <alternativeName>
        <fullName evidence="6">rRNA (cytosine-N(4)-)-methyltransferase RsmH</fullName>
    </alternativeName>
</protein>